<dbReference type="CDD" id="cd06223">
    <property type="entry name" value="PRTases_typeI"/>
    <property type="match status" value="1"/>
</dbReference>
<dbReference type="EC" id="2.4.2.7" evidence="6 11"/>
<dbReference type="Pfam" id="PF00156">
    <property type="entry name" value="Pribosyltran"/>
    <property type="match status" value="1"/>
</dbReference>
<keyword evidence="14" id="KW-1185">Reference proteome</keyword>
<dbReference type="GO" id="GO:0006168">
    <property type="term" value="P:adenine salvage"/>
    <property type="evidence" value="ECO:0007669"/>
    <property type="project" value="InterPro"/>
</dbReference>
<comment type="pathway">
    <text evidence="4 11">Purine metabolism; AMP biosynthesis via salvage pathway; AMP from adenine: step 1/1.</text>
</comment>
<dbReference type="GO" id="GO:0005737">
    <property type="term" value="C:cytoplasm"/>
    <property type="evidence" value="ECO:0007669"/>
    <property type="project" value="UniProtKB-SubCell"/>
</dbReference>
<keyword evidence="9 11" id="KW-0808">Transferase</keyword>
<dbReference type="PANTHER" id="PTHR32315:SF3">
    <property type="entry name" value="ADENINE PHOSPHORIBOSYLTRANSFERASE"/>
    <property type="match status" value="1"/>
</dbReference>
<evidence type="ECO:0000256" key="1">
    <source>
        <dbReference type="ARBA" id="ARBA00000868"/>
    </source>
</evidence>
<dbReference type="GO" id="GO:0002055">
    <property type="term" value="F:adenine binding"/>
    <property type="evidence" value="ECO:0007669"/>
    <property type="project" value="TreeGrafter"/>
</dbReference>
<comment type="function">
    <text evidence="2 11">Catalyzes a salvage reaction resulting in the formation of AMP, that is energically less costly than de novo synthesis.</text>
</comment>
<evidence type="ECO:0000256" key="7">
    <source>
        <dbReference type="ARBA" id="ARBA00022490"/>
    </source>
</evidence>
<comment type="subunit">
    <text evidence="11">Homodimer.</text>
</comment>
<dbReference type="NCBIfam" id="NF002636">
    <property type="entry name" value="PRK02304.1-5"/>
    <property type="match status" value="1"/>
</dbReference>
<dbReference type="UniPathway" id="UPA00588">
    <property type="reaction ID" value="UER00646"/>
</dbReference>
<accession>A0A5Q2RRN5</accession>
<keyword evidence="8 11" id="KW-0328">Glycosyltransferase</keyword>
<comment type="catalytic activity">
    <reaction evidence="1 11">
        <text>AMP + diphosphate = 5-phospho-alpha-D-ribose 1-diphosphate + adenine</text>
        <dbReference type="Rhea" id="RHEA:16609"/>
        <dbReference type="ChEBI" id="CHEBI:16708"/>
        <dbReference type="ChEBI" id="CHEBI:33019"/>
        <dbReference type="ChEBI" id="CHEBI:58017"/>
        <dbReference type="ChEBI" id="CHEBI:456215"/>
        <dbReference type="EC" id="2.4.2.7"/>
    </reaction>
</comment>
<dbReference type="InterPro" id="IPR029057">
    <property type="entry name" value="PRTase-like"/>
</dbReference>
<evidence type="ECO:0000256" key="11">
    <source>
        <dbReference type="HAMAP-Rule" id="MF_00004"/>
    </source>
</evidence>
<dbReference type="EMBL" id="CP045851">
    <property type="protein sequence ID" value="QGG96560.1"/>
    <property type="molecule type" value="Genomic_DNA"/>
</dbReference>
<evidence type="ECO:0000259" key="12">
    <source>
        <dbReference type="Pfam" id="PF00156"/>
    </source>
</evidence>
<dbReference type="HAMAP" id="MF_00004">
    <property type="entry name" value="Aden_phosphoribosyltr"/>
    <property type="match status" value="1"/>
</dbReference>
<evidence type="ECO:0000256" key="4">
    <source>
        <dbReference type="ARBA" id="ARBA00004659"/>
    </source>
</evidence>
<evidence type="ECO:0000256" key="9">
    <source>
        <dbReference type="ARBA" id="ARBA00022679"/>
    </source>
</evidence>
<dbReference type="KEGG" id="atq:GH723_16440"/>
<dbReference type="InterPro" id="IPR000836">
    <property type="entry name" value="PRTase_dom"/>
</dbReference>
<dbReference type="GO" id="GO:0016208">
    <property type="term" value="F:AMP binding"/>
    <property type="evidence" value="ECO:0007669"/>
    <property type="project" value="TreeGrafter"/>
</dbReference>
<evidence type="ECO:0000256" key="2">
    <source>
        <dbReference type="ARBA" id="ARBA00003968"/>
    </source>
</evidence>
<dbReference type="Gene3D" id="3.40.50.2020">
    <property type="match status" value="1"/>
</dbReference>
<evidence type="ECO:0000256" key="5">
    <source>
        <dbReference type="ARBA" id="ARBA00008391"/>
    </source>
</evidence>
<dbReference type="RefSeq" id="WP_153760664.1">
    <property type="nucleotide sequence ID" value="NZ_CP045851.1"/>
</dbReference>
<protein>
    <recommendedName>
        <fullName evidence="6 11">Adenine phosphoribosyltransferase</fullName>
        <shortName evidence="11">APRT</shortName>
        <ecNumber evidence="6 11">2.4.2.7</ecNumber>
    </recommendedName>
</protein>
<dbReference type="AlphaFoldDB" id="A0A5Q2RRN5"/>
<dbReference type="GO" id="GO:0006166">
    <property type="term" value="P:purine ribonucleoside salvage"/>
    <property type="evidence" value="ECO:0007669"/>
    <property type="project" value="UniProtKB-UniRule"/>
</dbReference>
<comment type="similarity">
    <text evidence="5 11">Belongs to the purine/pyrimidine phosphoribosyltransferase family.</text>
</comment>
<keyword evidence="7 11" id="KW-0963">Cytoplasm</keyword>
<dbReference type="NCBIfam" id="TIGR01090">
    <property type="entry name" value="apt"/>
    <property type="match status" value="1"/>
</dbReference>
<dbReference type="Proteomes" id="UP000334019">
    <property type="component" value="Chromosome"/>
</dbReference>
<evidence type="ECO:0000256" key="3">
    <source>
        <dbReference type="ARBA" id="ARBA00004496"/>
    </source>
</evidence>
<keyword evidence="10 11" id="KW-0660">Purine salvage</keyword>
<feature type="domain" description="Phosphoribosyltransferase" evidence="12">
    <location>
        <begin position="30"/>
        <end position="152"/>
    </location>
</feature>
<dbReference type="InterPro" id="IPR050054">
    <property type="entry name" value="UPRTase/APRTase"/>
</dbReference>
<gene>
    <name evidence="11" type="primary">apt</name>
    <name evidence="13" type="ORF">GH723_16440</name>
</gene>
<organism evidence="13 14">
    <name type="scientific">Actinomarinicola tropica</name>
    <dbReference type="NCBI Taxonomy" id="2789776"/>
    <lineage>
        <taxon>Bacteria</taxon>
        <taxon>Bacillati</taxon>
        <taxon>Actinomycetota</taxon>
        <taxon>Acidimicrobiia</taxon>
        <taxon>Acidimicrobiales</taxon>
        <taxon>Iamiaceae</taxon>
        <taxon>Actinomarinicola</taxon>
    </lineage>
</organism>
<dbReference type="NCBIfam" id="NF002634">
    <property type="entry name" value="PRK02304.1-3"/>
    <property type="match status" value="1"/>
</dbReference>
<proteinExistence type="inferred from homology"/>
<dbReference type="FunFam" id="3.40.50.2020:FF:000021">
    <property type="entry name" value="Adenine phosphoribosyltransferase"/>
    <property type="match status" value="1"/>
</dbReference>
<dbReference type="GO" id="GO:0003999">
    <property type="term" value="F:adenine phosphoribosyltransferase activity"/>
    <property type="evidence" value="ECO:0007669"/>
    <property type="project" value="UniProtKB-UniRule"/>
</dbReference>
<dbReference type="SUPFAM" id="SSF53271">
    <property type="entry name" value="PRTase-like"/>
    <property type="match status" value="1"/>
</dbReference>
<evidence type="ECO:0000313" key="14">
    <source>
        <dbReference type="Proteomes" id="UP000334019"/>
    </source>
</evidence>
<evidence type="ECO:0000256" key="6">
    <source>
        <dbReference type="ARBA" id="ARBA00011893"/>
    </source>
</evidence>
<name>A0A5Q2RRN5_9ACTN</name>
<reference evidence="13 14" key="1">
    <citation type="submission" date="2019-11" db="EMBL/GenBank/DDBJ databases">
        <authorList>
            <person name="He Y."/>
        </authorList>
    </citation>
    <scope>NUCLEOTIDE SEQUENCE [LARGE SCALE GENOMIC DNA]</scope>
    <source>
        <strain evidence="13 14">SCSIO 58843</strain>
    </source>
</reference>
<dbReference type="GO" id="GO:0044209">
    <property type="term" value="P:AMP salvage"/>
    <property type="evidence" value="ECO:0007669"/>
    <property type="project" value="UniProtKB-UniRule"/>
</dbReference>
<evidence type="ECO:0000256" key="8">
    <source>
        <dbReference type="ARBA" id="ARBA00022676"/>
    </source>
</evidence>
<evidence type="ECO:0000256" key="10">
    <source>
        <dbReference type="ARBA" id="ARBA00022726"/>
    </source>
</evidence>
<dbReference type="PANTHER" id="PTHR32315">
    <property type="entry name" value="ADENINE PHOSPHORIBOSYLTRANSFERASE"/>
    <property type="match status" value="1"/>
</dbReference>
<dbReference type="InterPro" id="IPR005764">
    <property type="entry name" value="Ade_phspho_trans"/>
</dbReference>
<evidence type="ECO:0000313" key="13">
    <source>
        <dbReference type="EMBL" id="QGG96560.1"/>
    </source>
</evidence>
<comment type="subcellular location">
    <subcellularLocation>
        <location evidence="3 11">Cytoplasm</location>
    </subcellularLocation>
</comment>
<sequence>MADDLDLGSYIRDVADWPQPGVTFKDITPLLADPAALAATIDRLAGHFIGRGITKVVGIEARGFVVAAPVAYRLDAGFVPARKPGKLPWGTESEAYDLEYGTDELEIHVDAVTPGEKVLVVDDVLATGGTASAAIRLVQAVGGDVVGLGVIIELGFLGGAAKLGDVDLVSLLTYD</sequence>